<proteinExistence type="predicted"/>
<keyword evidence="1" id="KW-0812">Transmembrane</keyword>
<sequence>MSRIENSKWKLSLAGFTAFILGSIFYLITGPNLPGILGLLTSAIVLFFLNAGYVIYRKIKAKKGKEA</sequence>
<feature type="transmembrane region" description="Helical" evidence="1">
    <location>
        <begin position="35"/>
        <end position="56"/>
    </location>
</feature>
<evidence type="ECO:0000313" key="2">
    <source>
        <dbReference type="EMBL" id="CEG22798.1"/>
    </source>
</evidence>
<dbReference type="RefSeq" id="WP_052651622.1">
    <property type="nucleotide sequence ID" value="NZ_CCXS01000001.1"/>
</dbReference>
<dbReference type="EMBL" id="CCXS01000001">
    <property type="protein sequence ID" value="CEG22798.1"/>
    <property type="molecule type" value="Genomic_DNA"/>
</dbReference>
<evidence type="ECO:0000313" key="3">
    <source>
        <dbReference type="Proteomes" id="UP000043699"/>
    </source>
</evidence>
<evidence type="ECO:0000256" key="1">
    <source>
        <dbReference type="SAM" id="Phobius"/>
    </source>
</evidence>
<dbReference type="OrthoDB" id="2428472at2"/>
<dbReference type="AlphaFoldDB" id="A0A098EKE6"/>
<keyword evidence="1" id="KW-0472">Membrane</keyword>
<keyword evidence="3" id="KW-1185">Reference proteome</keyword>
<gene>
    <name evidence="2" type="ORF">BN1080_01733</name>
</gene>
<dbReference type="STRING" id="1499687.BN1080_01733"/>
<accession>A0A098EKE6</accession>
<dbReference type="Proteomes" id="UP000043699">
    <property type="component" value="Unassembled WGS sequence"/>
</dbReference>
<feature type="transmembrane region" description="Helical" evidence="1">
    <location>
        <begin position="12"/>
        <end position="29"/>
    </location>
</feature>
<protein>
    <submittedName>
        <fullName evidence="2">Uncharacterized protein</fullName>
    </submittedName>
</protein>
<name>A0A098EKE6_9BACL</name>
<keyword evidence="1" id="KW-1133">Transmembrane helix</keyword>
<organism evidence="2 3">
    <name type="scientific">Planococcus massiliensis</name>
    <dbReference type="NCBI Taxonomy" id="1499687"/>
    <lineage>
        <taxon>Bacteria</taxon>
        <taxon>Bacillati</taxon>
        <taxon>Bacillota</taxon>
        <taxon>Bacilli</taxon>
        <taxon>Bacillales</taxon>
        <taxon>Caryophanaceae</taxon>
        <taxon>Planococcus</taxon>
    </lineage>
</organism>
<reference evidence="2 3" key="1">
    <citation type="submission" date="2014-09" db="EMBL/GenBank/DDBJ databases">
        <authorList>
            <person name="Urmite Genomes Urmite Genomes"/>
        </authorList>
    </citation>
    <scope>NUCLEOTIDE SEQUENCE [LARGE SCALE GENOMIC DNA]</scope>
    <source>
        <strain evidence="2 3">ES2</strain>
    </source>
</reference>